<evidence type="ECO:0000313" key="11">
    <source>
        <dbReference type="EMBL" id="ADD67233.1"/>
    </source>
</evidence>
<comment type="catalytic activity">
    <reaction evidence="1 8">
        <text>[(1-&gt;4)-alpha-D-glucosyl](n) + ADP-alpha-D-glucose = [(1-&gt;4)-alpha-D-glucosyl](n+1) + ADP + H(+)</text>
        <dbReference type="Rhea" id="RHEA:18189"/>
        <dbReference type="Rhea" id="RHEA-COMP:9584"/>
        <dbReference type="Rhea" id="RHEA-COMP:9587"/>
        <dbReference type="ChEBI" id="CHEBI:15378"/>
        <dbReference type="ChEBI" id="CHEBI:15444"/>
        <dbReference type="ChEBI" id="CHEBI:57498"/>
        <dbReference type="ChEBI" id="CHEBI:456216"/>
        <dbReference type="EC" id="2.4.1.21"/>
    </reaction>
</comment>
<sequence>MKVAIITSEVTPFSRTGILGDAVAGLAKGISASGAEVLVISPMYLSVMTCGNSCQEEGSVSVTAGGSRYCFDIYTTIKEGVRYVFMRNDEMYGRRQIYGSGDFDYSDNDIRFGMFSLATLEYMRKMAVNPDIIHCHEWPTGLIPVYRNLYYEDIKSKIVFTVHDISYQGIFNKFSIQALGLPWNVYNIEELEYYEGISLMKGGMVHSDYVTVPSPTYAEEIKTEEHSQGLGLLMADMAHKLEGIFDGIDFDKYNPLNDNYLAAMFCSENIDAKQINKKAFLNETGLKGEDRPIFLVDTKFSERKGLELISQSAADLSGLEANFAFFGYGESHLCSGFKDIANRHNNMFTFIGFNEKMTHLAYGAADFVLRPSQYEPSGNSHIKGMRYGALPVVSRTGGHIDTVKDISDGGYGFFIDEYSRHEVQKQIMRAVAFFENKPILLECIERVMQIDFSCKTASKKYMELYRRLLGGSYEP</sequence>
<dbReference type="GO" id="GO:0005978">
    <property type="term" value="P:glycogen biosynthetic process"/>
    <property type="evidence" value="ECO:0007669"/>
    <property type="project" value="UniProtKB-UniRule"/>
</dbReference>
<dbReference type="GO" id="GO:0009011">
    <property type="term" value="F:alpha-1,4-glucan glucosyltransferase (ADP-glucose donor) activity"/>
    <property type="evidence" value="ECO:0007669"/>
    <property type="project" value="UniProtKB-UniRule"/>
</dbReference>
<dbReference type="GO" id="GO:0004373">
    <property type="term" value="F:alpha-1,4-glucan glucosyltransferase (UDP-glucose donor) activity"/>
    <property type="evidence" value="ECO:0007669"/>
    <property type="project" value="InterPro"/>
</dbReference>
<reference evidence="11 12" key="1">
    <citation type="journal article" date="2010" name="Stand. Genomic Sci.">
        <title>Complete genome sequence of Denitrovibrio acetiphilus type strain (N2460).</title>
        <authorList>
            <person name="Kiss H."/>
            <person name="Lang E."/>
            <person name="Lapidus A."/>
            <person name="Copeland A."/>
            <person name="Nolan M."/>
            <person name="Glavina Del Rio T."/>
            <person name="Chen F."/>
            <person name="Lucas S."/>
            <person name="Tice H."/>
            <person name="Cheng J.F."/>
            <person name="Han C."/>
            <person name="Goodwin L."/>
            <person name="Pitluck S."/>
            <person name="Liolios K."/>
            <person name="Pati A."/>
            <person name="Ivanova N."/>
            <person name="Mavromatis K."/>
            <person name="Chen A."/>
            <person name="Palaniappan K."/>
            <person name="Land M."/>
            <person name="Hauser L."/>
            <person name="Chang Y.J."/>
            <person name="Jeffries C.D."/>
            <person name="Detter J.C."/>
            <person name="Brettin T."/>
            <person name="Spring S."/>
            <person name="Rohde M."/>
            <person name="Goker M."/>
            <person name="Woyke T."/>
            <person name="Bristow J."/>
            <person name="Eisen J.A."/>
            <person name="Markowitz V."/>
            <person name="Hugenholtz P."/>
            <person name="Kyrpides N.C."/>
            <person name="Klenk H.P."/>
        </authorList>
    </citation>
    <scope>NUCLEOTIDE SEQUENCE [LARGE SCALE GENOMIC DNA]</scope>
    <source>
        <strain evidence="12">DSM 12809 / NBRC 114555 / N2460</strain>
    </source>
</reference>
<evidence type="ECO:0000256" key="3">
    <source>
        <dbReference type="ARBA" id="ARBA00004964"/>
    </source>
</evidence>
<dbReference type="InterPro" id="IPR013534">
    <property type="entry name" value="Starch_synth_cat_dom"/>
</dbReference>
<dbReference type="SUPFAM" id="SSF53756">
    <property type="entry name" value="UDP-Glycosyltransferase/glycogen phosphorylase"/>
    <property type="match status" value="1"/>
</dbReference>
<dbReference type="InterPro" id="IPR011835">
    <property type="entry name" value="GS/SS"/>
</dbReference>
<feature type="binding site" evidence="8">
    <location>
        <position position="15"/>
    </location>
    <ligand>
        <name>ADP-alpha-D-glucose</name>
        <dbReference type="ChEBI" id="CHEBI:57498"/>
    </ligand>
</feature>
<dbReference type="Pfam" id="PF00534">
    <property type="entry name" value="Glycos_transf_1"/>
    <property type="match status" value="1"/>
</dbReference>
<keyword evidence="7 8" id="KW-0320">Glycogen biosynthesis</keyword>
<dbReference type="CDD" id="cd03791">
    <property type="entry name" value="GT5_Glycogen_synthase_DULL1-like"/>
    <property type="match status" value="1"/>
</dbReference>
<accession>D4H3E9</accession>
<dbReference type="PaxDb" id="522772-Dacet_0434"/>
<dbReference type="UniPathway" id="UPA00164"/>
<dbReference type="HOGENOM" id="CLU_009583_18_5_0"/>
<organism evidence="11 12">
    <name type="scientific">Denitrovibrio acetiphilus (strain DSM 12809 / NBRC 114555 / N2460)</name>
    <dbReference type="NCBI Taxonomy" id="522772"/>
    <lineage>
        <taxon>Bacteria</taxon>
        <taxon>Pseudomonadati</taxon>
        <taxon>Deferribacterota</taxon>
        <taxon>Deferribacteres</taxon>
        <taxon>Deferribacterales</taxon>
        <taxon>Geovibrionaceae</taxon>
        <taxon>Denitrovibrio</taxon>
    </lineage>
</organism>
<dbReference type="RefSeq" id="WP_013009777.1">
    <property type="nucleotide sequence ID" value="NC_013943.1"/>
</dbReference>
<keyword evidence="5 8" id="KW-0328">Glycosyltransferase</keyword>
<comment type="function">
    <text evidence="2 8">Synthesizes alpha-1,4-glucan chains using ADP-glucose.</text>
</comment>
<evidence type="ECO:0000256" key="8">
    <source>
        <dbReference type="HAMAP-Rule" id="MF_00484"/>
    </source>
</evidence>
<comment type="similarity">
    <text evidence="4 8">Belongs to the glycosyltransferase 1 family. Bacterial/plant glycogen synthase subfamily.</text>
</comment>
<dbReference type="PANTHER" id="PTHR45825">
    <property type="entry name" value="GRANULE-BOUND STARCH SYNTHASE 1, CHLOROPLASTIC/AMYLOPLASTIC"/>
    <property type="match status" value="1"/>
</dbReference>
<comment type="pathway">
    <text evidence="3 8">Glycan biosynthesis; glycogen biosynthesis.</text>
</comment>
<dbReference type="HAMAP" id="MF_00484">
    <property type="entry name" value="Glycogen_synth"/>
    <property type="match status" value="1"/>
</dbReference>
<evidence type="ECO:0000256" key="7">
    <source>
        <dbReference type="ARBA" id="ARBA00023056"/>
    </source>
</evidence>
<feature type="domain" description="Starch synthase catalytic" evidence="10">
    <location>
        <begin position="2"/>
        <end position="231"/>
    </location>
</feature>
<protein>
    <recommendedName>
        <fullName evidence="8">Glycogen synthase</fullName>
        <ecNumber evidence="8">2.4.1.21</ecNumber>
    </recommendedName>
    <alternativeName>
        <fullName evidence="8">Starch [bacterial glycogen] synthase</fullName>
    </alternativeName>
</protein>
<evidence type="ECO:0000256" key="1">
    <source>
        <dbReference type="ARBA" id="ARBA00001478"/>
    </source>
</evidence>
<dbReference type="InterPro" id="IPR001296">
    <property type="entry name" value="Glyco_trans_1"/>
</dbReference>
<dbReference type="InParanoid" id="D4H3E9"/>
<dbReference type="AlphaFoldDB" id="D4H3E9"/>
<evidence type="ECO:0000256" key="2">
    <source>
        <dbReference type="ARBA" id="ARBA00002764"/>
    </source>
</evidence>
<dbReference type="EMBL" id="CP001968">
    <property type="protein sequence ID" value="ADD67233.1"/>
    <property type="molecule type" value="Genomic_DNA"/>
</dbReference>
<dbReference type="EC" id="2.4.1.21" evidence="8"/>
<proteinExistence type="inferred from homology"/>
<gene>
    <name evidence="8" type="primary">glgA</name>
    <name evidence="11" type="ordered locus">Dacet_0434</name>
</gene>
<dbReference type="STRING" id="522772.Dacet_0434"/>
<evidence type="ECO:0000313" key="12">
    <source>
        <dbReference type="Proteomes" id="UP000002012"/>
    </source>
</evidence>
<evidence type="ECO:0000259" key="9">
    <source>
        <dbReference type="Pfam" id="PF00534"/>
    </source>
</evidence>
<name>D4H3E9_DENA2</name>
<dbReference type="Gene3D" id="3.40.50.2000">
    <property type="entry name" value="Glycogen Phosphorylase B"/>
    <property type="match status" value="2"/>
</dbReference>
<dbReference type="KEGG" id="dap:Dacet_0434"/>
<dbReference type="Proteomes" id="UP000002012">
    <property type="component" value="Chromosome"/>
</dbReference>
<evidence type="ECO:0000256" key="6">
    <source>
        <dbReference type="ARBA" id="ARBA00022679"/>
    </source>
</evidence>
<keyword evidence="12" id="KW-1185">Reference proteome</keyword>
<evidence type="ECO:0000256" key="5">
    <source>
        <dbReference type="ARBA" id="ARBA00022676"/>
    </source>
</evidence>
<keyword evidence="6 8" id="KW-0808">Transferase</keyword>
<dbReference type="CAZy" id="GT5">
    <property type="family name" value="Glycosyltransferase Family 5"/>
</dbReference>
<evidence type="ECO:0000259" key="10">
    <source>
        <dbReference type="Pfam" id="PF08323"/>
    </source>
</evidence>
<feature type="domain" description="Glycosyl transferase family 1" evidence="9">
    <location>
        <begin position="285"/>
        <end position="430"/>
    </location>
</feature>
<dbReference type="OrthoDB" id="9808590at2"/>
<dbReference type="Pfam" id="PF08323">
    <property type="entry name" value="Glyco_transf_5"/>
    <property type="match status" value="1"/>
</dbReference>
<dbReference type="NCBIfam" id="TIGR02095">
    <property type="entry name" value="glgA"/>
    <property type="match status" value="1"/>
</dbReference>
<dbReference type="PANTHER" id="PTHR45825:SF11">
    <property type="entry name" value="ALPHA AMYLASE DOMAIN-CONTAINING PROTEIN"/>
    <property type="match status" value="1"/>
</dbReference>
<dbReference type="eggNOG" id="COG0297">
    <property type="taxonomic scope" value="Bacteria"/>
</dbReference>
<evidence type="ECO:0000256" key="4">
    <source>
        <dbReference type="ARBA" id="ARBA00010281"/>
    </source>
</evidence>